<proteinExistence type="predicted"/>
<protein>
    <submittedName>
        <fullName evidence="1">Uncharacterized protein</fullName>
    </submittedName>
</protein>
<organism evidence="1 2">
    <name type="scientific">Candidatus Enterousia excrementavium</name>
    <dbReference type="NCBI Taxonomy" id="2840789"/>
    <lineage>
        <taxon>Bacteria</taxon>
        <taxon>Pseudomonadati</taxon>
        <taxon>Pseudomonadota</taxon>
        <taxon>Alphaproteobacteria</taxon>
        <taxon>Candidatus Enterousia</taxon>
    </lineage>
</organism>
<evidence type="ECO:0000313" key="2">
    <source>
        <dbReference type="Proteomes" id="UP000721442"/>
    </source>
</evidence>
<evidence type="ECO:0000313" key="1">
    <source>
        <dbReference type="EMBL" id="MBO8407007.1"/>
    </source>
</evidence>
<accession>A0A940DD41</accession>
<comment type="caution">
    <text evidence="1">The sequence shown here is derived from an EMBL/GenBank/DDBJ whole genome shotgun (WGS) entry which is preliminary data.</text>
</comment>
<name>A0A940DD41_9PROT</name>
<sequence>MHMHKSVNFILWLLGLCVVFFVGFYVGTLDARENTVVITSQCAGISMEQSFSANYESIDGQVVRDEKHQSQNYSTRCLCFASDATHKNILVDSVEISGDSEDAVRTQCMNDCQALCEERLLSE</sequence>
<dbReference type="EMBL" id="JADINE010000014">
    <property type="protein sequence ID" value="MBO8407007.1"/>
    <property type="molecule type" value="Genomic_DNA"/>
</dbReference>
<dbReference type="Proteomes" id="UP000721442">
    <property type="component" value="Unassembled WGS sequence"/>
</dbReference>
<reference evidence="1" key="1">
    <citation type="submission" date="2020-10" db="EMBL/GenBank/DDBJ databases">
        <authorList>
            <person name="Gilroy R."/>
        </authorList>
    </citation>
    <scope>NUCLEOTIDE SEQUENCE</scope>
    <source>
        <strain evidence="1">B1-16210</strain>
    </source>
</reference>
<gene>
    <name evidence="1" type="ORF">IAC77_00925</name>
</gene>
<reference evidence="1" key="2">
    <citation type="journal article" date="2021" name="PeerJ">
        <title>Extensive microbial diversity within the chicken gut microbiome revealed by metagenomics and culture.</title>
        <authorList>
            <person name="Gilroy R."/>
            <person name="Ravi A."/>
            <person name="Getino M."/>
            <person name="Pursley I."/>
            <person name="Horton D.L."/>
            <person name="Alikhan N.F."/>
            <person name="Baker D."/>
            <person name="Gharbi K."/>
            <person name="Hall N."/>
            <person name="Watson M."/>
            <person name="Adriaenssens E.M."/>
            <person name="Foster-Nyarko E."/>
            <person name="Jarju S."/>
            <person name="Secka A."/>
            <person name="Antonio M."/>
            <person name="Oren A."/>
            <person name="Chaudhuri R.R."/>
            <person name="La Ragione R."/>
            <person name="Hildebrand F."/>
            <person name="Pallen M.J."/>
        </authorList>
    </citation>
    <scope>NUCLEOTIDE SEQUENCE</scope>
    <source>
        <strain evidence="1">B1-16210</strain>
    </source>
</reference>
<dbReference type="AlphaFoldDB" id="A0A940DD41"/>